<keyword evidence="2" id="KW-1185">Reference proteome</keyword>
<gene>
    <name evidence="1" type="ORF">PoB_005968900</name>
</gene>
<dbReference type="AlphaFoldDB" id="A0AAV4CK09"/>
<proteinExistence type="predicted"/>
<accession>A0AAV4CK09</accession>
<dbReference type="EMBL" id="BLXT01006765">
    <property type="protein sequence ID" value="GFO33184.1"/>
    <property type="molecule type" value="Genomic_DNA"/>
</dbReference>
<evidence type="ECO:0000313" key="1">
    <source>
        <dbReference type="EMBL" id="GFO33184.1"/>
    </source>
</evidence>
<evidence type="ECO:0000313" key="2">
    <source>
        <dbReference type="Proteomes" id="UP000735302"/>
    </source>
</evidence>
<name>A0AAV4CK09_9GAST</name>
<dbReference type="Proteomes" id="UP000735302">
    <property type="component" value="Unassembled WGS sequence"/>
</dbReference>
<comment type="caution">
    <text evidence="1">The sequence shown here is derived from an EMBL/GenBank/DDBJ whole genome shotgun (WGS) entry which is preliminary data.</text>
</comment>
<sequence>MSGQDDAGQSVDPQHDILFCSNRIGQCQDRMMLDRIMSGHDDVGQSVDPQHDILFCSNRIGQCQDRIMLEIQGYFHPSTKSGESDDKYLISVHEAPSLSVLGGADIGDQGLPLKPVLS</sequence>
<reference evidence="1 2" key="1">
    <citation type="journal article" date="2021" name="Elife">
        <title>Chloroplast acquisition without the gene transfer in kleptoplastic sea slugs, Plakobranchus ocellatus.</title>
        <authorList>
            <person name="Maeda T."/>
            <person name="Takahashi S."/>
            <person name="Yoshida T."/>
            <person name="Shimamura S."/>
            <person name="Takaki Y."/>
            <person name="Nagai Y."/>
            <person name="Toyoda A."/>
            <person name="Suzuki Y."/>
            <person name="Arimoto A."/>
            <person name="Ishii H."/>
            <person name="Satoh N."/>
            <person name="Nishiyama T."/>
            <person name="Hasebe M."/>
            <person name="Maruyama T."/>
            <person name="Minagawa J."/>
            <person name="Obokata J."/>
            <person name="Shigenobu S."/>
        </authorList>
    </citation>
    <scope>NUCLEOTIDE SEQUENCE [LARGE SCALE GENOMIC DNA]</scope>
</reference>
<protein>
    <submittedName>
        <fullName evidence="1">Uncharacterized protein</fullName>
    </submittedName>
</protein>
<organism evidence="1 2">
    <name type="scientific">Plakobranchus ocellatus</name>
    <dbReference type="NCBI Taxonomy" id="259542"/>
    <lineage>
        <taxon>Eukaryota</taxon>
        <taxon>Metazoa</taxon>
        <taxon>Spiralia</taxon>
        <taxon>Lophotrochozoa</taxon>
        <taxon>Mollusca</taxon>
        <taxon>Gastropoda</taxon>
        <taxon>Heterobranchia</taxon>
        <taxon>Euthyneura</taxon>
        <taxon>Panpulmonata</taxon>
        <taxon>Sacoglossa</taxon>
        <taxon>Placobranchoidea</taxon>
        <taxon>Plakobranchidae</taxon>
        <taxon>Plakobranchus</taxon>
    </lineage>
</organism>